<accession>A0ABY2XDR8</accession>
<proteinExistence type="predicted"/>
<keyword evidence="1" id="KW-0378">Hydrolase</keyword>
<dbReference type="Pfam" id="PF03061">
    <property type="entry name" value="4HBT"/>
    <property type="match status" value="1"/>
</dbReference>
<dbReference type="SUPFAM" id="SSF54637">
    <property type="entry name" value="Thioesterase/thiol ester dehydrase-isomerase"/>
    <property type="match status" value="1"/>
</dbReference>
<keyword evidence="4" id="KW-1185">Reference proteome</keyword>
<evidence type="ECO:0000313" key="4">
    <source>
        <dbReference type="Proteomes" id="UP001191082"/>
    </source>
</evidence>
<comment type="caution">
    <text evidence="3">The sequence shown here is derived from an EMBL/GenBank/DDBJ whole genome shotgun (WGS) entry which is preliminary data.</text>
</comment>
<feature type="domain" description="Thioesterase" evidence="2">
    <location>
        <begin position="82"/>
        <end position="153"/>
    </location>
</feature>
<evidence type="ECO:0000313" key="3">
    <source>
        <dbReference type="EMBL" id="TMV15175.1"/>
    </source>
</evidence>
<name>A0ABY2XDR8_9RHOB</name>
<dbReference type="Gene3D" id="3.10.129.10">
    <property type="entry name" value="Hotdog Thioesterase"/>
    <property type="match status" value="1"/>
</dbReference>
<organism evidence="3 4">
    <name type="scientific">Arenibacterium halophilum</name>
    <dbReference type="NCBI Taxonomy" id="2583821"/>
    <lineage>
        <taxon>Bacteria</taxon>
        <taxon>Pseudomonadati</taxon>
        <taxon>Pseudomonadota</taxon>
        <taxon>Alphaproteobacteria</taxon>
        <taxon>Rhodobacterales</taxon>
        <taxon>Paracoccaceae</taxon>
        <taxon>Arenibacterium</taxon>
    </lineage>
</organism>
<gene>
    <name evidence="3" type="ORF">FGK64_04225</name>
</gene>
<reference evidence="3 4" key="1">
    <citation type="submission" date="2019-05" db="EMBL/GenBank/DDBJ databases">
        <title>Marivita sp. nov. isolated from sea sediment.</title>
        <authorList>
            <person name="Kim W."/>
        </authorList>
    </citation>
    <scope>NUCLEOTIDE SEQUENCE [LARGE SCALE GENOMIC DNA]</scope>
    <source>
        <strain evidence="3 4">CAU 1492</strain>
    </source>
</reference>
<dbReference type="EMBL" id="VCPC01000001">
    <property type="protein sequence ID" value="TMV15175.1"/>
    <property type="molecule type" value="Genomic_DNA"/>
</dbReference>
<sequence>MGDLSTTGTTTRTRSYDYAVAGLNLAAARVLSGLEYLLALTRGEFGNRPSMGDTMNMSIPFDLSHGHAVIEGTPADYLLNPMGAVHGGWAATLLDSATGVAVHTALPAGVGYTTADLKVNYTRAIRPGTGTLRAEGRVIHVGRQMATAEARLTGVADGKLYAHATATCFLFPNPAGPNA</sequence>
<dbReference type="InterPro" id="IPR006683">
    <property type="entry name" value="Thioestr_dom"/>
</dbReference>
<dbReference type="InterPro" id="IPR003736">
    <property type="entry name" value="PAAI_dom"/>
</dbReference>
<dbReference type="RefSeq" id="WP_138862523.1">
    <property type="nucleotide sequence ID" value="NZ_VCPC01000001.1"/>
</dbReference>
<dbReference type="PANTHER" id="PTHR43240:SF1">
    <property type="entry name" value="BLR5584 PROTEIN"/>
    <property type="match status" value="1"/>
</dbReference>
<evidence type="ECO:0000259" key="2">
    <source>
        <dbReference type="Pfam" id="PF03061"/>
    </source>
</evidence>
<dbReference type="CDD" id="cd03443">
    <property type="entry name" value="PaaI_thioesterase"/>
    <property type="match status" value="1"/>
</dbReference>
<dbReference type="PANTHER" id="PTHR43240">
    <property type="entry name" value="1,4-DIHYDROXY-2-NAPHTHOYL-COA THIOESTERASE 1"/>
    <property type="match status" value="1"/>
</dbReference>
<dbReference type="NCBIfam" id="TIGR00369">
    <property type="entry name" value="unchar_dom_1"/>
    <property type="match status" value="1"/>
</dbReference>
<dbReference type="InterPro" id="IPR029069">
    <property type="entry name" value="HotDog_dom_sf"/>
</dbReference>
<evidence type="ECO:0000256" key="1">
    <source>
        <dbReference type="ARBA" id="ARBA00022801"/>
    </source>
</evidence>
<dbReference type="Proteomes" id="UP001191082">
    <property type="component" value="Unassembled WGS sequence"/>
</dbReference>
<protein>
    <submittedName>
        <fullName evidence="3">PaaI family thioesterase</fullName>
    </submittedName>
</protein>